<evidence type="ECO:0000256" key="8">
    <source>
        <dbReference type="PROSITE-ProRule" id="PRU00261"/>
    </source>
</evidence>
<dbReference type="PANTHER" id="PTHR46471:SF8">
    <property type="entry name" value="CHITIN DEACETYLASE"/>
    <property type="match status" value="1"/>
</dbReference>
<evidence type="ECO:0000256" key="1">
    <source>
        <dbReference type="ARBA" id="ARBA00001941"/>
    </source>
</evidence>
<dbReference type="RefSeq" id="XP_007776478.1">
    <property type="nucleotide sequence ID" value="XM_007778288.1"/>
</dbReference>
<keyword evidence="14" id="KW-1185">Reference proteome</keyword>
<keyword evidence="7" id="KW-0170">Cobalt</keyword>
<dbReference type="CDD" id="cd00035">
    <property type="entry name" value="ChtBD1"/>
    <property type="match status" value="1"/>
</dbReference>
<feature type="disulfide bond" evidence="8">
    <location>
        <begin position="82"/>
        <end position="96"/>
    </location>
</feature>
<dbReference type="eggNOG" id="ENOG502QRIP">
    <property type="taxonomic scope" value="Eukaryota"/>
</dbReference>
<keyword evidence="5" id="KW-0378">Hydrolase</keyword>
<dbReference type="PANTHER" id="PTHR46471">
    <property type="entry name" value="CHITIN DEACETYLASE"/>
    <property type="match status" value="1"/>
</dbReference>
<feature type="disulfide bond" evidence="8">
    <location>
        <begin position="77"/>
        <end position="89"/>
    </location>
</feature>
<gene>
    <name evidence="13" type="ORF">W97_00373</name>
</gene>
<dbReference type="EMBL" id="JH767555">
    <property type="protein sequence ID" value="EON61161.1"/>
    <property type="molecule type" value="Genomic_DNA"/>
</dbReference>
<dbReference type="PROSITE" id="PS00026">
    <property type="entry name" value="CHIT_BIND_I_1"/>
    <property type="match status" value="1"/>
</dbReference>
<feature type="disulfide bond" evidence="8">
    <location>
        <begin position="564"/>
        <end position="578"/>
    </location>
</feature>
<feature type="compositionally biased region" description="Low complexity" evidence="9">
    <location>
        <begin position="447"/>
        <end position="463"/>
    </location>
</feature>
<keyword evidence="4 10" id="KW-0732">Signal</keyword>
<dbReference type="Pfam" id="PF00187">
    <property type="entry name" value="Chitin_bind_1"/>
    <property type="match status" value="3"/>
</dbReference>
<dbReference type="InterPro" id="IPR018371">
    <property type="entry name" value="Chitin-binding_1_CS"/>
</dbReference>
<feature type="domain" description="NodB homology" evidence="12">
    <location>
        <begin position="145"/>
        <end position="342"/>
    </location>
</feature>
<organism evidence="13 14">
    <name type="scientific">Coniosporium apollinis (strain CBS 100218)</name>
    <name type="common">Rock-inhabiting black yeast</name>
    <dbReference type="NCBI Taxonomy" id="1168221"/>
    <lineage>
        <taxon>Eukaryota</taxon>
        <taxon>Fungi</taxon>
        <taxon>Dikarya</taxon>
        <taxon>Ascomycota</taxon>
        <taxon>Pezizomycotina</taxon>
        <taxon>Dothideomycetes</taxon>
        <taxon>Dothideomycetes incertae sedis</taxon>
        <taxon>Coniosporium</taxon>
    </lineage>
</organism>
<dbReference type="Gene3D" id="3.30.60.10">
    <property type="entry name" value="Endochitinase-like"/>
    <property type="match status" value="4"/>
</dbReference>
<dbReference type="PROSITE" id="PS51677">
    <property type="entry name" value="NODB"/>
    <property type="match status" value="1"/>
</dbReference>
<feature type="disulfide bond" evidence="8">
    <location>
        <begin position="488"/>
        <end position="502"/>
    </location>
</feature>
<keyword evidence="3" id="KW-0479">Metal-binding</keyword>
<dbReference type="GO" id="GO:0046872">
    <property type="term" value="F:metal ion binding"/>
    <property type="evidence" value="ECO:0007669"/>
    <property type="project" value="UniProtKB-KW"/>
</dbReference>
<dbReference type="GO" id="GO:0008061">
    <property type="term" value="F:chitin binding"/>
    <property type="evidence" value="ECO:0007669"/>
    <property type="project" value="UniProtKB-UniRule"/>
</dbReference>
<dbReference type="SUPFAM" id="SSF88713">
    <property type="entry name" value="Glycoside hydrolase/deacetylase"/>
    <property type="match status" value="1"/>
</dbReference>
<evidence type="ECO:0000313" key="13">
    <source>
        <dbReference type="EMBL" id="EON61161.1"/>
    </source>
</evidence>
<dbReference type="OrthoDB" id="407355at2759"/>
<dbReference type="Proteomes" id="UP000016924">
    <property type="component" value="Unassembled WGS sequence"/>
</dbReference>
<feature type="domain" description="Chitin-binding type-1" evidence="11">
    <location>
        <begin position="392"/>
        <end position="438"/>
    </location>
</feature>
<evidence type="ECO:0000256" key="9">
    <source>
        <dbReference type="SAM" id="MobiDB-lite"/>
    </source>
</evidence>
<feature type="domain" description="Chitin-binding type-1" evidence="11">
    <location>
        <begin position="67"/>
        <end position="111"/>
    </location>
</feature>
<accession>R7YHQ8</accession>
<evidence type="ECO:0000313" key="14">
    <source>
        <dbReference type="Proteomes" id="UP000016924"/>
    </source>
</evidence>
<reference evidence="14" key="1">
    <citation type="submission" date="2012-06" db="EMBL/GenBank/DDBJ databases">
        <title>The genome sequence of Coniosporium apollinis CBS 100218.</title>
        <authorList>
            <consortium name="The Broad Institute Genome Sequencing Platform"/>
            <person name="Cuomo C."/>
            <person name="Gorbushina A."/>
            <person name="Noack S."/>
            <person name="Walker B."/>
            <person name="Young S.K."/>
            <person name="Zeng Q."/>
            <person name="Gargeya S."/>
            <person name="Fitzgerald M."/>
            <person name="Haas B."/>
            <person name="Abouelleil A."/>
            <person name="Alvarado L."/>
            <person name="Arachchi H.M."/>
            <person name="Berlin A.M."/>
            <person name="Chapman S.B."/>
            <person name="Goldberg J."/>
            <person name="Griggs A."/>
            <person name="Gujja S."/>
            <person name="Hansen M."/>
            <person name="Howarth C."/>
            <person name="Imamovic A."/>
            <person name="Larimer J."/>
            <person name="McCowan C."/>
            <person name="Montmayeur A."/>
            <person name="Murphy C."/>
            <person name="Neiman D."/>
            <person name="Pearson M."/>
            <person name="Priest M."/>
            <person name="Roberts A."/>
            <person name="Saif S."/>
            <person name="Shea T."/>
            <person name="Sisk P."/>
            <person name="Sykes S."/>
            <person name="Wortman J."/>
            <person name="Nusbaum C."/>
            <person name="Birren B."/>
        </authorList>
    </citation>
    <scope>NUCLEOTIDE SEQUENCE [LARGE SCALE GENOMIC DNA]</scope>
    <source>
        <strain evidence="14">CBS 100218</strain>
    </source>
</reference>
<dbReference type="SMART" id="SM00270">
    <property type="entry name" value="ChtBD1"/>
    <property type="match status" value="4"/>
</dbReference>
<feature type="domain" description="Chitin-binding type-1" evidence="11">
    <location>
        <begin position="545"/>
        <end position="591"/>
    </location>
</feature>
<feature type="compositionally biased region" description="Low complexity" evidence="9">
    <location>
        <begin position="375"/>
        <end position="391"/>
    </location>
</feature>
<evidence type="ECO:0000256" key="6">
    <source>
        <dbReference type="ARBA" id="ARBA00023277"/>
    </source>
</evidence>
<feature type="disulfide bond" evidence="8">
    <location>
        <begin position="411"/>
        <end position="425"/>
    </location>
</feature>
<comment type="caution">
    <text evidence="8">Lacks conserved residue(s) required for the propagation of feature annotation.</text>
</comment>
<dbReference type="InterPro" id="IPR002509">
    <property type="entry name" value="NODB_dom"/>
</dbReference>
<feature type="chain" id="PRO_5004449770" description="Chitin deacetylase" evidence="10">
    <location>
        <begin position="20"/>
        <end position="685"/>
    </location>
</feature>
<feature type="region of interest" description="Disordered" evidence="9">
    <location>
        <begin position="447"/>
        <end position="467"/>
    </location>
</feature>
<feature type="region of interest" description="Disordered" evidence="9">
    <location>
        <begin position="375"/>
        <end position="394"/>
    </location>
</feature>
<evidence type="ECO:0000256" key="2">
    <source>
        <dbReference type="ARBA" id="ARBA00022669"/>
    </source>
</evidence>
<keyword evidence="2 8" id="KW-0147">Chitin-binding</keyword>
<dbReference type="InterPro" id="IPR036861">
    <property type="entry name" value="Endochitinase-like_sf"/>
</dbReference>
<feature type="domain" description="Chitin-binding type-1" evidence="11">
    <location>
        <begin position="469"/>
        <end position="515"/>
    </location>
</feature>
<comment type="cofactor">
    <cofactor evidence="1">
        <name>Co(2+)</name>
        <dbReference type="ChEBI" id="CHEBI:48828"/>
    </cofactor>
</comment>
<evidence type="ECO:0000259" key="11">
    <source>
        <dbReference type="PROSITE" id="PS50941"/>
    </source>
</evidence>
<dbReference type="CDD" id="cd11618">
    <property type="entry name" value="ChtBD1_1"/>
    <property type="match status" value="3"/>
</dbReference>
<dbReference type="GO" id="GO:0016810">
    <property type="term" value="F:hydrolase activity, acting on carbon-nitrogen (but not peptide) bonds"/>
    <property type="evidence" value="ECO:0007669"/>
    <property type="project" value="InterPro"/>
</dbReference>
<dbReference type="SUPFAM" id="SSF57016">
    <property type="entry name" value="Plant lectins/antimicrobial peptides"/>
    <property type="match status" value="4"/>
</dbReference>
<evidence type="ECO:0000256" key="3">
    <source>
        <dbReference type="ARBA" id="ARBA00022723"/>
    </source>
</evidence>
<keyword evidence="6" id="KW-0119">Carbohydrate metabolism</keyword>
<keyword evidence="8" id="KW-1015">Disulfide bond</keyword>
<dbReference type="CDD" id="cd10951">
    <property type="entry name" value="CE4_ClCDA_like"/>
    <property type="match status" value="1"/>
</dbReference>
<sequence>MHFPSVLVASAALPALITAHGSEGMPQIFGRRSVAELKARNIMGPVRGEGSFEKRAGLEARQGGNAEGRCGANIGTCAAGYCCSSAGWCGQGKDYCAAPDCQFLYGPGCDANTVPAGTNTSTVARPLSGNVPYGGAGVFDCVVPGTVAITYDDGPYIYTDAVLDIFASYGAKASFFITGNNLGKGQIDNAANPWAAMIRRMHAEGHQIASHSWSHQDLSAVSRWERKNQMWKNEMALRNILGFFPTYMRPPYSSCTAASGCEADMRELGYHVTNFDLDTDDYNNVTPELQQNAKNRFSNALSGSNPGADEFLAIAHDIHYQTAYNLTGYMLDTLYKAGYRAVTVGECLGDPVANWYRSSSGSVISSASSSAGPTLSATSSAPAASATKASTDGSCGGTTGQTCLGAAFGNCCSQYGWCGATADHCGTGCQPGFGNCGSNGASSSAAPTSTVASSSSSAPPASTNKVSVDGSCSGTTGQTCAGSTFGNCCSQYGWCGSTADHCGTGCQSGFGNCGSNGASSAVPTSARPSSTSSAPPAGTNKVSVDGTCSGTTGQTCAGSTFGVCCSQYGWCGSTVDHCGAGCQAGFGSCSVGGSGSVASSSPLISSSAMTAPVTTSRASSVAPSATSAPPATVTKVSTDGNCGAAAGMTCRGSTFGKCCNASNRCGNSLSRDCQRGCQKAYGQCL</sequence>
<evidence type="ECO:0008006" key="15">
    <source>
        <dbReference type="Google" id="ProtNLM"/>
    </source>
</evidence>
<dbReference type="GO" id="GO:0005975">
    <property type="term" value="P:carbohydrate metabolic process"/>
    <property type="evidence" value="ECO:0007669"/>
    <property type="project" value="InterPro"/>
</dbReference>
<dbReference type="InterPro" id="IPR001002">
    <property type="entry name" value="Chitin-bd_1"/>
</dbReference>
<dbReference type="AlphaFoldDB" id="R7YHQ8"/>
<evidence type="ECO:0000256" key="7">
    <source>
        <dbReference type="ARBA" id="ARBA00023285"/>
    </source>
</evidence>
<evidence type="ECO:0000256" key="4">
    <source>
        <dbReference type="ARBA" id="ARBA00022729"/>
    </source>
</evidence>
<dbReference type="Pfam" id="PF01522">
    <property type="entry name" value="Polysacc_deac_1"/>
    <property type="match status" value="1"/>
</dbReference>
<feature type="signal peptide" evidence="10">
    <location>
        <begin position="1"/>
        <end position="19"/>
    </location>
</feature>
<protein>
    <recommendedName>
        <fullName evidence="15">Chitin deacetylase</fullName>
    </recommendedName>
</protein>
<evidence type="ECO:0000256" key="5">
    <source>
        <dbReference type="ARBA" id="ARBA00022801"/>
    </source>
</evidence>
<evidence type="ECO:0000259" key="12">
    <source>
        <dbReference type="PROSITE" id="PS51677"/>
    </source>
</evidence>
<dbReference type="OMA" id="HEQTAMN"/>
<dbReference type="STRING" id="1168221.R7YHQ8"/>
<evidence type="ECO:0000256" key="10">
    <source>
        <dbReference type="SAM" id="SignalP"/>
    </source>
</evidence>
<dbReference type="Gene3D" id="3.20.20.370">
    <property type="entry name" value="Glycoside hydrolase/deacetylase"/>
    <property type="match status" value="1"/>
</dbReference>
<dbReference type="HOGENOM" id="CLU_021264_11_3_1"/>
<dbReference type="InterPro" id="IPR011330">
    <property type="entry name" value="Glyco_hydro/deAcase_b/a-brl"/>
</dbReference>
<name>R7YHQ8_CONA1</name>
<proteinExistence type="predicted"/>
<dbReference type="PROSITE" id="PS50941">
    <property type="entry name" value="CHIT_BIND_I_2"/>
    <property type="match status" value="4"/>
</dbReference>
<dbReference type="GeneID" id="19897684"/>